<reference evidence="3 4" key="1">
    <citation type="submission" date="2020-03" db="EMBL/GenBank/DDBJ databases">
        <title>Sequencing the genomes of 1000 actinobacteria strains.</title>
        <authorList>
            <person name="Klenk H.-P."/>
        </authorList>
    </citation>
    <scope>NUCLEOTIDE SEQUENCE [LARGE SCALE GENOMIC DNA]</scope>
    <source>
        <strain evidence="3 4">DSM 45668</strain>
    </source>
</reference>
<dbReference type="InterPro" id="IPR050564">
    <property type="entry name" value="F420-G6PD/mer"/>
</dbReference>
<dbReference type="InterPro" id="IPR036661">
    <property type="entry name" value="Luciferase-like_sf"/>
</dbReference>
<keyword evidence="1" id="KW-0560">Oxidoreductase</keyword>
<accession>A0ABX0SWS3</accession>
<keyword evidence="4" id="KW-1185">Reference proteome</keyword>
<sequence length="294" mass="30704">MTDYGHDLVFGAVLPAAPQALELAHTADRAGLDLVSVPDHPYRPEFTEAWTTLSLIAARTERVRVFPNVANLPLRPPAMLARAVAALAALTGGRVDLALGAGAYWEAIAADGGPWHSPAVAVEALAEAVGVIRALWTPGGPVHLPGKHYTLDGARPGPPVGNPAIWVGALGPRMLRLTGTHADGWLPSMTRIPPGDLPAANRIIDAAAEAAGRPPAAVRRLYNLSPAALGHPRDWPARLAELALVHGVSGFLLPAGAPDHLRRFAGDTAPAVRELVTAARRRARTTPASSPVGR</sequence>
<dbReference type="EMBL" id="JAANOU010000001">
    <property type="protein sequence ID" value="NIH79790.1"/>
    <property type="molecule type" value="Genomic_DNA"/>
</dbReference>
<feature type="domain" description="Luciferase-like" evidence="2">
    <location>
        <begin position="17"/>
        <end position="228"/>
    </location>
</feature>
<comment type="caution">
    <text evidence="3">The sequence shown here is derived from an EMBL/GenBank/DDBJ whole genome shotgun (WGS) entry which is preliminary data.</text>
</comment>
<dbReference type="SUPFAM" id="SSF51679">
    <property type="entry name" value="Bacterial luciferase-like"/>
    <property type="match status" value="1"/>
</dbReference>
<evidence type="ECO:0000313" key="3">
    <source>
        <dbReference type="EMBL" id="NIH79790.1"/>
    </source>
</evidence>
<dbReference type="RefSeq" id="WP_167113202.1">
    <property type="nucleotide sequence ID" value="NZ_JAANOU010000001.1"/>
</dbReference>
<name>A0ABX0SWS3_9PSEU</name>
<organism evidence="3 4">
    <name type="scientific">Amycolatopsis viridis</name>
    <dbReference type="NCBI Taxonomy" id="185678"/>
    <lineage>
        <taxon>Bacteria</taxon>
        <taxon>Bacillati</taxon>
        <taxon>Actinomycetota</taxon>
        <taxon>Actinomycetes</taxon>
        <taxon>Pseudonocardiales</taxon>
        <taxon>Pseudonocardiaceae</taxon>
        <taxon>Amycolatopsis</taxon>
    </lineage>
</organism>
<dbReference type="PANTHER" id="PTHR43244">
    <property type="match status" value="1"/>
</dbReference>
<dbReference type="Gene3D" id="3.20.20.30">
    <property type="entry name" value="Luciferase-like domain"/>
    <property type="match status" value="1"/>
</dbReference>
<dbReference type="InterPro" id="IPR011251">
    <property type="entry name" value="Luciferase-like_dom"/>
</dbReference>
<evidence type="ECO:0000256" key="1">
    <source>
        <dbReference type="ARBA" id="ARBA00023002"/>
    </source>
</evidence>
<dbReference type="Pfam" id="PF00296">
    <property type="entry name" value="Bac_luciferase"/>
    <property type="match status" value="1"/>
</dbReference>
<gene>
    <name evidence="3" type="ORF">FHX46_002320</name>
</gene>
<dbReference type="PANTHER" id="PTHR43244:SF1">
    <property type="entry name" value="5,10-METHYLENETETRAHYDROMETHANOPTERIN REDUCTASE"/>
    <property type="match status" value="1"/>
</dbReference>
<protein>
    <submittedName>
        <fullName evidence="3">Alkanesulfonate monooxygenase SsuD/methylene tetrahydromethanopterin reductase-like flavin-dependent oxidoreductase (Luciferase family)</fullName>
    </submittedName>
</protein>
<evidence type="ECO:0000259" key="2">
    <source>
        <dbReference type="Pfam" id="PF00296"/>
    </source>
</evidence>
<dbReference type="CDD" id="cd01097">
    <property type="entry name" value="Tetrahydromethanopterin_reductase"/>
    <property type="match status" value="1"/>
</dbReference>
<dbReference type="Proteomes" id="UP000754495">
    <property type="component" value="Unassembled WGS sequence"/>
</dbReference>
<proteinExistence type="predicted"/>
<evidence type="ECO:0000313" key="4">
    <source>
        <dbReference type="Proteomes" id="UP000754495"/>
    </source>
</evidence>